<name>A0A4Y7J888_PAPSO</name>
<sequence length="76" mass="7793">MAKISAASLLGFFLRWLLTAEAQAPACTEDTVILGGGCEQCAARCSKKYPLSIGGSLCVPGTGTVQCGCCVIIPKI</sequence>
<proteinExistence type="predicted"/>
<dbReference type="AlphaFoldDB" id="A0A4Y7J888"/>
<evidence type="ECO:0000313" key="3">
    <source>
        <dbReference type="Proteomes" id="UP000316621"/>
    </source>
</evidence>
<dbReference type="Proteomes" id="UP000316621">
    <property type="component" value="Chromosome 3"/>
</dbReference>
<evidence type="ECO:0000313" key="2">
    <source>
        <dbReference type="EMBL" id="RZC56686.1"/>
    </source>
</evidence>
<gene>
    <name evidence="2" type="ORF">C5167_015557</name>
</gene>
<keyword evidence="1" id="KW-0732">Signal</keyword>
<feature type="chain" id="PRO_5021284133" description="Defensin-like protein" evidence="1">
    <location>
        <begin position="23"/>
        <end position="76"/>
    </location>
</feature>
<organism evidence="2 3">
    <name type="scientific">Papaver somniferum</name>
    <name type="common">Opium poppy</name>
    <dbReference type="NCBI Taxonomy" id="3469"/>
    <lineage>
        <taxon>Eukaryota</taxon>
        <taxon>Viridiplantae</taxon>
        <taxon>Streptophyta</taxon>
        <taxon>Embryophyta</taxon>
        <taxon>Tracheophyta</taxon>
        <taxon>Spermatophyta</taxon>
        <taxon>Magnoliopsida</taxon>
        <taxon>Ranunculales</taxon>
        <taxon>Papaveraceae</taxon>
        <taxon>Papaveroideae</taxon>
        <taxon>Papaver</taxon>
    </lineage>
</organism>
<dbReference type="EMBL" id="CM010717">
    <property type="protein sequence ID" value="RZC56686.1"/>
    <property type="molecule type" value="Genomic_DNA"/>
</dbReference>
<evidence type="ECO:0008006" key="4">
    <source>
        <dbReference type="Google" id="ProtNLM"/>
    </source>
</evidence>
<reference evidence="2 3" key="1">
    <citation type="journal article" date="2018" name="Science">
        <title>The opium poppy genome and morphinan production.</title>
        <authorList>
            <person name="Guo L."/>
            <person name="Winzer T."/>
            <person name="Yang X."/>
            <person name="Li Y."/>
            <person name="Ning Z."/>
            <person name="He Z."/>
            <person name="Teodor R."/>
            <person name="Lu Y."/>
            <person name="Bowser T.A."/>
            <person name="Graham I.A."/>
            <person name="Ye K."/>
        </authorList>
    </citation>
    <scope>NUCLEOTIDE SEQUENCE [LARGE SCALE GENOMIC DNA]</scope>
    <source>
        <strain evidence="3">cv. HN1</strain>
        <tissue evidence="2">Leaves</tissue>
    </source>
</reference>
<protein>
    <recommendedName>
        <fullName evidence="4">Defensin-like protein</fullName>
    </recommendedName>
</protein>
<evidence type="ECO:0000256" key="1">
    <source>
        <dbReference type="SAM" id="SignalP"/>
    </source>
</evidence>
<dbReference type="Gramene" id="RZC56686">
    <property type="protein sequence ID" value="RZC56686"/>
    <property type="gene ID" value="C5167_015557"/>
</dbReference>
<accession>A0A4Y7J888</accession>
<feature type="signal peptide" evidence="1">
    <location>
        <begin position="1"/>
        <end position="22"/>
    </location>
</feature>
<keyword evidence="3" id="KW-1185">Reference proteome</keyword>